<evidence type="ECO:0000256" key="1">
    <source>
        <dbReference type="ARBA" id="ARBA00004496"/>
    </source>
</evidence>
<dbReference type="EC" id="6.1.1.17" evidence="10"/>
<dbReference type="InterPro" id="IPR049437">
    <property type="entry name" value="tRNA-synt_1c_C2"/>
</dbReference>
<feature type="domain" description="tRNA synthetases class I (E and Q) anti-codon binding" evidence="13">
    <location>
        <begin position="521"/>
        <end position="571"/>
    </location>
</feature>
<evidence type="ECO:0000256" key="2">
    <source>
        <dbReference type="ARBA" id="ARBA00008927"/>
    </source>
</evidence>
<dbReference type="PRINTS" id="PR00987">
    <property type="entry name" value="TRNASYNTHGLU"/>
</dbReference>
<dbReference type="Proteomes" id="UP000281962">
    <property type="component" value="Unassembled WGS sequence"/>
</dbReference>
<dbReference type="PANTHER" id="PTHR43097">
    <property type="entry name" value="GLUTAMINE-TRNA LIGASE"/>
    <property type="match status" value="1"/>
</dbReference>
<keyword evidence="6 10" id="KW-0067">ATP-binding</keyword>
<sequence length="584" mass="67871">MDNVNSILSPDIELLIKKHALLNAYRHKGKAELKPVISKVIGERPDLKSMIKQLIPHVKRIVNEVNSMSLDDQLKLIQLNWPELLISEKKVEEKGLPPLPNVDRFNVVRTRFAPNPDAPLHLGSARPIILCHEYARMYKGKFILRFEDTDPKTKRPILEVYDWIKEDLLWLNAKWDEEYIQSDRMLIYYKYAEKLLEMGAAYACNCPRDVFSKYKNLGKPCPCRSRSPEENLELWDKMLNGELGEGEVVIRIKTDMAHPNPAIRDWVAFRIIDIEKYPHPRVGSKYWVWPTYNFACAIDDHEMRISHILRGKEHISNTFKQKYVFEYLGWEYPEAIHFGRLKLSGWILSKSKIAEGIRKGIYKSWDDPRLGTLKALRRRGFLPEAIREIILQVGIKPVESSISLENLYSINRRLIEPMANRFFFIDTPITLKIINSPSSLKAKIPFHPSYPERGFKEFNISVVNGTAEVLISKEDLNLIEPGKIIRLMGLLNFKVKKVREDLVVAEFDSLDHKALPPKSPIIHWLPKDVHLNAIVVMPDASEIKGLCEIYCKELRVDDRIQFVRFGFVRVDEIGDPIIFYYTHP</sequence>
<accession>A0A497EUZ6</accession>
<comment type="caution">
    <text evidence="14">The sequence shown here is derived from an EMBL/GenBank/DDBJ whole genome shotgun (WGS) entry which is preliminary data.</text>
</comment>
<comment type="catalytic activity">
    <reaction evidence="9 10">
        <text>tRNA(Glu) + L-glutamate + ATP = L-glutamyl-tRNA(Glu) + AMP + diphosphate</text>
        <dbReference type="Rhea" id="RHEA:23540"/>
        <dbReference type="Rhea" id="RHEA-COMP:9663"/>
        <dbReference type="Rhea" id="RHEA-COMP:9680"/>
        <dbReference type="ChEBI" id="CHEBI:29985"/>
        <dbReference type="ChEBI" id="CHEBI:30616"/>
        <dbReference type="ChEBI" id="CHEBI:33019"/>
        <dbReference type="ChEBI" id="CHEBI:78442"/>
        <dbReference type="ChEBI" id="CHEBI:78520"/>
        <dbReference type="ChEBI" id="CHEBI:456215"/>
        <dbReference type="EC" id="6.1.1.17"/>
    </reaction>
</comment>
<dbReference type="Gene3D" id="2.40.240.100">
    <property type="match status" value="1"/>
</dbReference>
<evidence type="ECO:0000259" key="13">
    <source>
        <dbReference type="Pfam" id="PF20974"/>
    </source>
</evidence>
<keyword evidence="8 10" id="KW-0030">Aminoacyl-tRNA synthetase</keyword>
<evidence type="ECO:0000256" key="6">
    <source>
        <dbReference type="ARBA" id="ARBA00022840"/>
    </source>
</evidence>
<evidence type="ECO:0000256" key="7">
    <source>
        <dbReference type="ARBA" id="ARBA00022917"/>
    </source>
</evidence>
<feature type="domain" description="Glutamyl/glutaminyl-tRNA synthetase class Ib catalytic" evidence="11">
    <location>
        <begin position="108"/>
        <end position="406"/>
    </location>
</feature>
<dbReference type="AlphaFoldDB" id="A0A497EUZ6"/>
<evidence type="ECO:0000259" key="11">
    <source>
        <dbReference type="Pfam" id="PF00749"/>
    </source>
</evidence>
<evidence type="ECO:0000256" key="5">
    <source>
        <dbReference type="ARBA" id="ARBA00022741"/>
    </source>
</evidence>
<feature type="domain" description="Glutamyl/glutaminyl-tRNA synthetase class Ib anti-codon binding" evidence="12">
    <location>
        <begin position="419"/>
        <end position="499"/>
    </location>
</feature>
<dbReference type="HAMAP" id="MF_02076">
    <property type="entry name" value="Glu_tRNA_synth_type2"/>
    <property type="match status" value="1"/>
</dbReference>
<evidence type="ECO:0000256" key="10">
    <source>
        <dbReference type="HAMAP-Rule" id="MF_02076"/>
    </source>
</evidence>
<dbReference type="PANTHER" id="PTHR43097:SF5">
    <property type="entry name" value="GLUTAMATE--TRNA LIGASE"/>
    <property type="match status" value="1"/>
</dbReference>
<dbReference type="InterPro" id="IPR000924">
    <property type="entry name" value="Glu/Gln-tRNA-synth"/>
</dbReference>
<evidence type="ECO:0000256" key="8">
    <source>
        <dbReference type="ARBA" id="ARBA00023146"/>
    </source>
</evidence>
<gene>
    <name evidence="10" type="primary">gltX</name>
    <name evidence="14" type="ORF">DRJ21_01055</name>
</gene>
<keyword evidence="5 10" id="KW-0547">Nucleotide-binding</keyword>
<protein>
    <recommendedName>
        <fullName evidence="10">Glutamate--tRNA ligase</fullName>
        <ecNumber evidence="10">6.1.1.17</ecNumber>
    </recommendedName>
    <alternativeName>
        <fullName evidence="10">Glutamyl-tRNA synthetase</fullName>
        <shortName evidence="10">GluRS</shortName>
    </alternativeName>
</protein>
<dbReference type="InterPro" id="IPR020058">
    <property type="entry name" value="Glu/Gln-tRNA-synth_Ib_cat-dom"/>
</dbReference>
<organism evidence="14 15">
    <name type="scientific">Thermoproteota archaeon</name>
    <dbReference type="NCBI Taxonomy" id="2056631"/>
    <lineage>
        <taxon>Archaea</taxon>
        <taxon>Thermoproteota</taxon>
    </lineage>
</organism>
<dbReference type="SUPFAM" id="SSF52374">
    <property type="entry name" value="Nucleotidylyl transferase"/>
    <property type="match status" value="1"/>
</dbReference>
<dbReference type="CDD" id="cd09287">
    <property type="entry name" value="GluRS_non_core"/>
    <property type="match status" value="1"/>
</dbReference>
<evidence type="ECO:0000259" key="12">
    <source>
        <dbReference type="Pfam" id="PF03950"/>
    </source>
</evidence>
<evidence type="ECO:0000256" key="9">
    <source>
        <dbReference type="ARBA" id="ARBA00048351"/>
    </source>
</evidence>
<keyword evidence="4 10" id="KW-0436">Ligase</keyword>
<dbReference type="NCBIfam" id="TIGR00463">
    <property type="entry name" value="gltX_arch"/>
    <property type="match status" value="1"/>
</dbReference>
<dbReference type="InterPro" id="IPR014729">
    <property type="entry name" value="Rossmann-like_a/b/a_fold"/>
</dbReference>
<dbReference type="InterPro" id="IPR004526">
    <property type="entry name" value="Glu-tRNA-synth_arc/euk"/>
</dbReference>
<evidence type="ECO:0000256" key="4">
    <source>
        <dbReference type="ARBA" id="ARBA00022598"/>
    </source>
</evidence>
<dbReference type="GO" id="GO:0005524">
    <property type="term" value="F:ATP binding"/>
    <property type="evidence" value="ECO:0007669"/>
    <property type="project" value="UniProtKB-UniRule"/>
</dbReference>
<dbReference type="GO" id="GO:0004818">
    <property type="term" value="F:glutamate-tRNA ligase activity"/>
    <property type="evidence" value="ECO:0007669"/>
    <property type="project" value="UniProtKB-UniRule"/>
</dbReference>
<comment type="similarity">
    <text evidence="2 10">Belongs to the class-I aminoacyl-tRNA synthetase family. Glutamate--tRNA ligase type 2 subfamily.</text>
</comment>
<dbReference type="NCBIfam" id="NF003169">
    <property type="entry name" value="PRK04156.1"/>
    <property type="match status" value="1"/>
</dbReference>
<feature type="short sequence motif" description="'HIGH' region" evidence="10">
    <location>
        <begin position="114"/>
        <end position="124"/>
    </location>
</feature>
<dbReference type="Pfam" id="PF03950">
    <property type="entry name" value="tRNA-synt_1c_C"/>
    <property type="match status" value="1"/>
</dbReference>
<dbReference type="SUPFAM" id="SSF50715">
    <property type="entry name" value="Ribosomal protein L25-like"/>
    <property type="match status" value="1"/>
</dbReference>
<comment type="subcellular location">
    <subcellularLocation>
        <location evidence="1 10">Cytoplasm</location>
    </subcellularLocation>
</comment>
<name>A0A497EUZ6_9CREN</name>
<dbReference type="GO" id="GO:0043604">
    <property type="term" value="P:amide biosynthetic process"/>
    <property type="evidence" value="ECO:0007669"/>
    <property type="project" value="TreeGrafter"/>
</dbReference>
<keyword evidence="3 10" id="KW-0963">Cytoplasm</keyword>
<dbReference type="InterPro" id="IPR011035">
    <property type="entry name" value="Ribosomal_bL25/Gln-tRNA_synth"/>
</dbReference>
<dbReference type="GO" id="GO:0005829">
    <property type="term" value="C:cytosol"/>
    <property type="evidence" value="ECO:0007669"/>
    <property type="project" value="TreeGrafter"/>
</dbReference>
<keyword evidence="7 10" id="KW-0648">Protein biosynthesis</keyword>
<dbReference type="Gene3D" id="3.40.50.620">
    <property type="entry name" value="HUPs"/>
    <property type="match status" value="1"/>
</dbReference>
<dbReference type="InterPro" id="IPR050132">
    <property type="entry name" value="Gln/Glu-tRNA_Ligase"/>
</dbReference>
<dbReference type="InterPro" id="IPR020059">
    <property type="entry name" value="Glu/Gln-tRNA-synth_Ib_codon-bd"/>
</dbReference>
<evidence type="ECO:0000313" key="14">
    <source>
        <dbReference type="EMBL" id="RLE50976.1"/>
    </source>
</evidence>
<proteinExistence type="inferred from homology"/>
<evidence type="ECO:0000313" key="15">
    <source>
        <dbReference type="Proteomes" id="UP000281962"/>
    </source>
</evidence>
<evidence type="ECO:0000256" key="3">
    <source>
        <dbReference type="ARBA" id="ARBA00022490"/>
    </source>
</evidence>
<dbReference type="InterPro" id="IPR020056">
    <property type="entry name" value="Rbsml_bL25/Gln-tRNA_synth_N"/>
</dbReference>
<dbReference type="Pfam" id="PF00749">
    <property type="entry name" value="tRNA-synt_1c"/>
    <property type="match status" value="1"/>
</dbReference>
<comment type="function">
    <text evidence="10">Catalyzes the attachment of glutamate to tRNA(Glu) in a two-step reaction: glutamate is first activated by ATP to form Glu-AMP and then transferred to the acceptor end of tRNA(Glu).</text>
</comment>
<dbReference type="Gene3D" id="2.40.240.10">
    <property type="entry name" value="Ribosomal Protein L25, Chain P"/>
    <property type="match status" value="1"/>
</dbReference>
<dbReference type="EMBL" id="QMQY01000031">
    <property type="protein sequence ID" value="RLE50976.1"/>
    <property type="molecule type" value="Genomic_DNA"/>
</dbReference>
<dbReference type="Pfam" id="PF20974">
    <property type="entry name" value="tRNA-synt_1c_C2"/>
    <property type="match status" value="1"/>
</dbReference>
<dbReference type="GO" id="GO:0006424">
    <property type="term" value="P:glutamyl-tRNA aminoacylation"/>
    <property type="evidence" value="ECO:0007669"/>
    <property type="project" value="UniProtKB-UniRule"/>
</dbReference>
<reference evidence="14 15" key="1">
    <citation type="submission" date="2018-06" db="EMBL/GenBank/DDBJ databases">
        <title>Extensive metabolic versatility and redundancy in microbially diverse, dynamic hydrothermal sediments.</title>
        <authorList>
            <person name="Dombrowski N."/>
            <person name="Teske A."/>
            <person name="Baker B.J."/>
        </authorList>
    </citation>
    <scope>NUCLEOTIDE SEQUENCE [LARGE SCALE GENOMIC DNA]</scope>
    <source>
        <strain evidence="14">B30_G17</strain>
    </source>
</reference>